<evidence type="ECO:0008006" key="3">
    <source>
        <dbReference type="Google" id="ProtNLM"/>
    </source>
</evidence>
<protein>
    <recommendedName>
        <fullName evidence="3">Chloroquine resistance protein</fullName>
    </recommendedName>
</protein>
<accession>A0A0B6D795</accession>
<dbReference type="Proteomes" id="UP000031830">
    <property type="component" value="Chromosome"/>
</dbReference>
<evidence type="ECO:0000313" key="2">
    <source>
        <dbReference type="Proteomes" id="UP000031830"/>
    </source>
</evidence>
<dbReference type="RefSeq" id="WP_044526242.1">
    <property type="nucleotide sequence ID" value="NZ_CP009440.1"/>
</dbReference>
<evidence type="ECO:0000313" key="1">
    <source>
        <dbReference type="EMBL" id="AJI54177.1"/>
    </source>
</evidence>
<gene>
    <name evidence="1" type="ORF">LA55_1099</name>
</gene>
<sequence length="139" mass="16240">MDFVRQLEDVFGIDIWELKPEYRFTQQIETQTITEKLVDAESSGKNLEIVYTNEVDSPKIINILLTDKLDISFLKQIVTNLFFKSNVCIYKTNNINSFHSLEGINIAENDFISNDYKLLDIQNKKTILSNLYKYADFRA</sequence>
<reference evidence="1 2" key="1">
    <citation type="journal article" date="2015" name="Genome Announc.">
        <title>Genome sequencing of 18 francisella strains to aid in assay development and testing.</title>
        <authorList>
            <person name="Johnson S.L."/>
            <person name="Daligault H.E."/>
            <person name="Davenport K.W."/>
            <person name="Coyne S.R."/>
            <person name="Frey K.G."/>
            <person name="Koroleva G.I."/>
            <person name="Broomall S.M."/>
            <person name="Bishop-Lilly K.A."/>
            <person name="Bruce D.C."/>
            <person name="Chertkov O."/>
            <person name="Freitas T."/>
            <person name="Jaissle J."/>
            <person name="Ladner J.T."/>
            <person name="Rosenzweig C.N."/>
            <person name="Gibbons H.S."/>
            <person name="Palacios G.F."/>
            <person name="Redden C.L."/>
            <person name="Xu Y."/>
            <person name="Minogue T.D."/>
            <person name="Chain P.S."/>
        </authorList>
    </citation>
    <scope>NUCLEOTIDE SEQUENCE [LARGE SCALE GENOMIC DNA]</scope>
    <source>
        <strain evidence="1 2">GA01-2794</strain>
    </source>
</reference>
<dbReference type="STRING" id="28110.KU46_1606"/>
<dbReference type="AlphaFoldDB" id="A0A0B6D795"/>
<proteinExistence type="predicted"/>
<dbReference type="OrthoDB" id="5604621at2"/>
<dbReference type="KEGG" id="fpz:LA55_1099"/>
<name>A0A0B6D795_9GAMM</name>
<organism evidence="1 2">
    <name type="scientific">Francisella philomiragia</name>
    <dbReference type="NCBI Taxonomy" id="28110"/>
    <lineage>
        <taxon>Bacteria</taxon>
        <taxon>Pseudomonadati</taxon>
        <taxon>Pseudomonadota</taxon>
        <taxon>Gammaproteobacteria</taxon>
        <taxon>Thiotrichales</taxon>
        <taxon>Francisellaceae</taxon>
        <taxon>Francisella</taxon>
    </lineage>
</organism>
<dbReference type="EMBL" id="CP009440">
    <property type="protein sequence ID" value="AJI54177.1"/>
    <property type="molecule type" value="Genomic_DNA"/>
</dbReference>